<proteinExistence type="predicted"/>
<dbReference type="Proteomes" id="UP001279681">
    <property type="component" value="Unassembled WGS sequence"/>
</dbReference>
<protein>
    <submittedName>
        <fullName evidence="1">Glycerol-3-phosphate responsive antiterminator</fullName>
    </submittedName>
</protein>
<dbReference type="PANTHER" id="PTHR35787">
    <property type="entry name" value="GLYCEROL UPTAKE OPERON ANTITERMINATOR REGULATORY PROTEIN"/>
    <property type="match status" value="1"/>
</dbReference>
<dbReference type="RefSeq" id="WP_320313811.1">
    <property type="nucleotide sequence ID" value="NZ_JAVIKH010000009.1"/>
</dbReference>
<evidence type="ECO:0000313" key="2">
    <source>
        <dbReference type="Proteomes" id="UP001279681"/>
    </source>
</evidence>
<dbReference type="EMBL" id="JAVIKH010000009">
    <property type="protein sequence ID" value="MDX8336407.1"/>
    <property type="molecule type" value="Genomic_DNA"/>
</dbReference>
<evidence type="ECO:0000313" key="1">
    <source>
        <dbReference type="EMBL" id="MDX8336407.1"/>
    </source>
</evidence>
<comment type="caution">
    <text evidence="1">The sequence shown here is derived from an EMBL/GenBank/DDBJ whole genome shotgun (WGS) entry which is preliminary data.</text>
</comment>
<organism evidence="1 2">
    <name type="scientific">Candidatus Cetobacterium colombiensis</name>
    <dbReference type="NCBI Taxonomy" id="3073100"/>
    <lineage>
        <taxon>Bacteria</taxon>
        <taxon>Fusobacteriati</taxon>
        <taxon>Fusobacteriota</taxon>
        <taxon>Fusobacteriia</taxon>
        <taxon>Fusobacteriales</taxon>
        <taxon>Fusobacteriaceae</taxon>
        <taxon>Cetobacterium</taxon>
    </lineage>
</organism>
<keyword evidence="2" id="KW-1185">Reference proteome</keyword>
<name>A0ABU4WA46_9FUSO</name>
<dbReference type="SUPFAM" id="SSF110391">
    <property type="entry name" value="GlpP-like"/>
    <property type="match status" value="1"/>
</dbReference>
<dbReference type="PIRSF" id="PIRSF016897">
    <property type="entry name" value="GlpP"/>
    <property type="match status" value="1"/>
</dbReference>
<sequence length="188" mass="20793">MNSNFENFLIKNNKILAVKDQQSLEKALLSSSKIIFLLSSDICSIEETTRLIKASGKLCFIHLDMIQGLNTKDNFAIDYLKDNTFADGIITTKSQVAKYAHKAGFLVILRCFIIDSLSLTTTEKLFKETYIDAIEILPGVMPKIIKHISKHSSIPIIAGGLIFDEEDVNLALNSGAIAISTTKLNIID</sequence>
<dbReference type="PANTHER" id="PTHR35787:SF1">
    <property type="entry name" value="GLYCEROL UPTAKE OPERON ANTITERMINATOR REGULATORY PROTEIN"/>
    <property type="match status" value="1"/>
</dbReference>
<reference evidence="2" key="1">
    <citation type="submission" date="2023-07" db="EMBL/GenBank/DDBJ databases">
        <authorList>
            <person name="Colorado M.A."/>
            <person name="Villamil L.M."/>
            <person name="Melo J.F."/>
            <person name="Rodriguez J.A."/>
            <person name="Ruiz R.Y."/>
        </authorList>
    </citation>
    <scope>NUCLEOTIDE SEQUENCE [LARGE SCALE GENOMIC DNA]</scope>
    <source>
        <strain evidence="2">C33</strain>
    </source>
</reference>
<dbReference type="Gene3D" id="3.20.20.70">
    <property type="entry name" value="Aldolase class I"/>
    <property type="match status" value="1"/>
</dbReference>
<dbReference type="InterPro" id="IPR006699">
    <property type="entry name" value="GlpP"/>
</dbReference>
<gene>
    <name evidence="1" type="ORF">RFV38_07845</name>
</gene>
<dbReference type="Pfam" id="PF04309">
    <property type="entry name" value="G3P_antiterm"/>
    <property type="match status" value="1"/>
</dbReference>
<accession>A0ABU4WA46</accession>
<dbReference type="InterPro" id="IPR013785">
    <property type="entry name" value="Aldolase_TIM"/>
</dbReference>